<protein>
    <submittedName>
        <fullName evidence="1">DNA primase</fullName>
    </submittedName>
</protein>
<reference evidence="1 2" key="1">
    <citation type="journal article" date="2022" name="Arch. Virol.">
        <title>Two novel Erwinia amylovora bacteriophages, Loshitsa2 and Micant, isolated in Belarus.</title>
        <authorList>
            <person name="Besarab N.V."/>
            <person name="Letarov A.V."/>
            <person name="Kulikov E.E."/>
            <person name="Babenko V.V."/>
            <person name="Belalov I.S."/>
            <person name="Lagonenko A.L."/>
            <person name="Golomidova A.K."/>
            <person name="Evtushenkov A.N."/>
        </authorList>
    </citation>
    <scope>NUCLEOTIDE SEQUENCE [LARGE SCALE GENOMIC DNA]</scope>
</reference>
<evidence type="ECO:0000313" key="1">
    <source>
        <dbReference type="EMBL" id="UNA01095.1"/>
    </source>
</evidence>
<sequence length="278" mass="30883">MIDAPWLRACKRLPVGGSARIRCCGRDKAAVIYNKEASWEMYCNRCKQPQFERKQFVQQIKHVVERPVQPAPADLIRIGDASAEVQNAAYSLLATKGIMPDMVEDVLWSNASRRLVFPISSSLYLGRAMTPAQHPKWVQYNGKSSFGYIAPLNQPVQGIVLTEDLLSAKKVAHASNRFGSGNIVVVALLGTRLDQKLKLLIAQNNWPVLLMLDGDAAGYDGIKRIRRELKAFSGLRVGEFTRPGDDPKDLEIATILEALNGFFDYQRDDEPQSLGPSA</sequence>
<dbReference type="Pfam" id="PF13155">
    <property type="entry name" value="Toprim_2"/>
    <property type="match status" value="1"/>
</dbReference>
<dbReference type="SUPFAM" id="SSF56731">
    <property type="entry name" value="DNA primase core"/>
    <property type="match status" value="1"/>
</dbReference>
<accession>A0AAE9JVK9</accession>
<organism evidence="1 2">
    <name type="scientific">Erwinia phage Micant</name>
    <dbReference type="NCBI Taxonomy" id="2923255"/>
    <lineage>
        <taxon>Viruses</taxon>
        <taxon>Duplodnaviria</taxon>
        <taxon>Heunggongvirae</taxon>
        <taxon>Uroviricota</taxon>
        <taxon>Caudoviricetes</taxon>
        <taxon>Autographivirales</taxon>
        <taxon>Autoscriptoviridae</taxon>
        <taxon>Slopekvirinae</taxon>
        <taxon>Micantvirus</taxon>
        <taxon>Micantvirus micant</taxon>
    </lineage>
</organism>
<name>A0AAE9JVK9_9CAUD</name>
<dbReference type="EMBL" id="OM513679">
    <property type="protein sequence ID" value="UNA01095.1"/>
    <property type="molecule type" value="Genomic_DNA"/>
</dbReference>
<gene>
    <name evidence="1" type="ORF">Micant_00018</name>
</gene>
<evidence type="ECO:0000313" key="2">
    <source>
        <dbReference type="Proteomes" id="UP000829068"/>
    </source>
</evidence>
<dbReference type="Proteomes" id="UP000829068">
    <property type="component" value="Segment"/>
</dbReference>
<proteinExistence type="predicted"/>
<keyword evidence="2" id="KW-1185">Reference proteome</keyword>